<dbReference type="Proteomes" id="UP000031971">
    <property type="component" value="Unassembled WGS sequence"/>
</dbReference>
<evidence type="ECO:0000256" key="1">
    <source>
        <dbReference type="SAM" id="MobiDB-lite"/>
    </source>
</evidence>
<comment type="caution">
    <text evidence="2">The sequence shown here is derived from an EMBL/GenBank/DDBJ whole genome shotgun (WGS) entry which is preliminary data.</text>
</comment>
<feature type="compositionally biased region" description="Polar residues" evidence="1">
    <location>
        <begin position="1"/>
        <end position="17"/>
    </location>
</feature>
<accession>A0A0C2YLJ0</accession>
<organism evidence="2 3">
    <name type="scientific">Paramagnetospirillum magnetotacticum MS-1</name>
    <dbReference type="NCBI Taxonomy" id="272627"/>
    <lineage>
        <taxon>Bacteria</taxon>
        <taxon>Pseudomonadati</taxon>
        <taxon>Pseudomonadota</taxon>
        <taxon>Alphaproteobacteria</taxon>
        <taxon>Rhodospirillales</taxon>
        <taxon>Magnetospirillaceae</taxon>
        <taxon>Paramagnetospirillum</taxon>
    </lineage>
</organism>
<dbReference type="EMBL" id="JXSL01000009">
    <property type="protein sequence ID" value="KIM00650.1"/>
    <property type="molecule type" value="Genomic_DNA"/>
</dbReference>
<sequence length="105" mass="11770">MPDGQRGQTGYHQQRQQPGPPCADRARRTGLRETGTTRCRLGKRSWLLRIHAQKNTCGWMGSQPRLNTPALSKVWALPIDHRPIGSLKPNRSVQLCGYLVSAGWP</sequence>
<dbReference type="AlphaFoldDB" id="A0A0C2YLJ0"/>
<dbReference type="STRING" id="272627.CCC_03252"/>
<evidence type="ECO:0000313" key="3">
    <source>
        <dbReference type="Proteomes" id="UP000031971"/>
    </source>
</evidence>
<evidence type="ECO:0000313" key="2">
    <source>
        <dbReference type="EMBL" id="KIM00650.1"/>
    </source>
</evidence>
<proteinExistence type="predicted"/>
<feature type="region of interest" description="Disordered" evidence="1">
    <location>
        <begin position="1"/>
        <end position="35"/>
    </location>
</feature>
<name>A0A0C2YLJ0_PARME</name>
<gene>
    <name evidence="2" type="ORF">CCC_03252</name>
</gene>
<reference evidence="2 3" key="1">
    <citation type="submission" date="2015-01" db="EMBL/GenBank/DDBJ databases">
        <title>Genome Sequence of Magnetospirillum magnetotacticum Strain MS-1.</title>
        <authorList>
            <person name="Marinov G.K."/>
            <person name="Smalley M.D."/>
            <person name="DeSalvo G."/>
        </authorList>
    </citation>
    <scope>NUCLEOTIDE SEQUENCE [LARGE SCALE GENOMIC DNA]</scope>
    <source>
        <strain evidence="2 3">MS-1</strain>
    </source>
</reference>
<protein>
    <submittedName>
        <fullName evidence="2">Uncharacterized protein</fullName>
    </submittedName>
</protein>
<keyword evidence="3" id="KW-1185">Reference proteome</keyword>